<name>A0A819PDE2_9BILA</name>
<dbReference type="AlphaFoldDB" id="A0A819PDE2"/>
<organism evidence="1 2">
    <name type="scientific">Rotaria sordida</name>
    <dbReference type="NCBI Taxonomy" id="392033"/>
    <lineage>
        <taxon>Eukaryota</taxon>
        <taxon>Metazoa</taxon>
        <taxon>Spiralia</taxon>
        <taxon>Gnathifera</taxon>
        <taxon>Rotifera</taxon>
        <taxon>Eurotatoria</taxon>
        <taxon>Bdelloidea</taxon>
        <taxon>Philodinida</taxon>
        <taxon>Philodinidae</taxon>
        <taxon>Rotaria</taxon>
    </lineage>
</organism>
<dbReference type="SUPFAM" id="SSF52540">
    <property type="entry name" value="P-loop containing nucleoside triphosphate hydrolases"/>
    <property type="match status" value="1"/>
</dbReference>
<feature type="non-terminal residue" evidence="1">
    <location>
        <position position="1"/>
    </location>
</feature>
<dbReference type="InterPro" id="IPR027417">
    <property type="entry name" value="P-loop_NTPase"/>
</dbReference>
<accession>A0A819PDE2</accession>
<evidence type="ECO:0000313" key="1">
    <source>
        <dbReference type="EMBL" id="CAF4013237.1"/>
    </source>
</evidence>
<proteinExistence type="predicted"/>
<dbReference type="Proteomes" id="UP000663874">
    <property type="component" value="Unassembled WGS sequence"/>
</dbReference>
<evidence type="ECO:0000313" key="2">
    <source>
        <dbReference type="Proteomes" id="UP000663874"/>
    </source>
</evidence>
<dbReference type="Gene3D" id="1.10.10.820">
    <property type="match status" value="1"/>
</dbReference>
<sequence length="61" mass="7247">FNNAKTVKNDNSSRFKDFSRYHYLTHRNITIIGIDDDEEFQNTVKVMQIMNMSNDDLNSIF</sequence>
<dbReference type="EMBL" id="CAJOBE010006653">
    <property type="protein sequence ID" value="CAF4013237.1"/>
    <property type="molecule type" value="Genomic_DNA"/>
</dbReference>
<gene>
    <name evidence="1" type="ORF">FNK824_LOCUS26629</name>
</gene>
<comment type="caution">
    <text evidence="1">The sequence shown here is derived from an EMBL/GenBank/DDBJ whole genome shotgun (WGS) entry which is preliminary data.</text>
</comment>
<protein>
    <submittedName>
        <fullName evidence="1">Uncharacterized protein</fullName>
    </submittedName>
</protein>
<reference evidence="1" key="1">
    <citation type="submission" date="2021-02" db="EMBL/GenBank/DDBJ databases">
        <authorList>
            <person name="Nowell W R."/>
        </authorList>
    </citation>
    <scope>NUCLEOTIDE SEQUENCE</scope>
</reference>